<evidence type="ECO:0000256" key="1">
    <source>
        <dbReference type="SAM" id="MobiDB-lite"/>
    </source>
</evidence>
<dbReference type="EMBL" id="KV428316">
    <property type="protein sequence ID" value="KZT32580.1"/>
    <property type="molecule type" value="Genomic_DNA"/>
</dbReference>
<feature type="compositionally biased region" description="Polar residues" evidence="1">
    <location>
        <begin position="190"/>
        <end position="214"/>
    </location>
</feature>
<evidence type="ECO:0000313" key="3">
    <source>
        <dbReference type="Proteomes" id="UP000076798"/>
    </source>
</evidence>
<accession>A0A165XV15</accession>
<gene>
    <name evidence="2" type="ORF">SISSUDRAFT_1055347</name>
</gene>
<proteinExistence type="predicted"/>
<feature type="region of interest" description="Disordered" evidence="1">
    <location>
        <begin position="75"/>
        <end position="98"/>
    </location>
</feature>
<organism evidence="2 3">
    <name type="scientific">Sistotremastrum suecicum HHB10207 ss-3</name>
    <dbReference type="NCBI Taxonomy" id="1314776"/>
    <lineage>
        <taxon>Eukaryota</taxon>
        <taxon>Fungi</taxon>
        <taxon>Dikarya</taxon>
        <taxon>Basidiomycota</taxon>
        <taxon>Agaricomycotina</taxon>
        <taxon>Agaricomycetes</taxon>
        <taxon>Sistotremastrales</taxon>
        <taxon>Sistotremastraceae</taxon>
        <taxon>Sistotremastrum</taxon>
    </lineage>
</organism>
<name>A0A165XV15_9AGAM</name>
<sequence>MGDLAKLHSAVKQLLSVAAPGSNLDHAFTELYAETLALVRPSTDMDARDVEHVANLSHPQVTLQPLVNPHQRQWSMAPLPAPVPSADRSGHPETSSVHPMLASTTNLQHQNLDKDDAMEVDEVPLGDKDKVEARVDRVSGPGASVARRLDFSSTSTAAPREGRDPADVEPGMASSFTFDHIPRDNELLPQPSSQADLISPSTSYASALGSSTLDSPDVTKNVPGHYSSSPLDRK</sequence>
<protein>
    <submittedName>
        <fullName evidence="2">Uncharacterized protein</fullName>
    </submittedName>
</protein>
<evidence type="ECO:0000313" key="2">
    <source>
        <dbReference type="EMBL" id="KZT32580.1"/>
    </source>
</evidence>
<dbReference type="Proteomes" id="UP000076798">
    <property type="component" value="Unassembled WGS sequence"/>
</dbReference>
<reference evidence="2 3" key="1">
    <citation type="journal article" date="2016" name="Mol. Biol. Evol.">
        <title>Comparative Genomics of Early-Diverging Mushroom-Forming Fungi Provides Insights into the Origins of Lignocellulose Decay Capabilities.</title>
        <authorList>
            <person name="Nagy L.G."/>
            <person name="Riley R."/>
            <person name="Tritt A."/>
            <person name="Adam C."/>
            <person name="Daum C."/>
            <person name="Floudas D."/>
            <person name="Sun H."/>
            <person name="Yadav J.S."/>
            <person name="Pangilinan J."/>
            <person name="Larsson K.H."/>
            <person name="Matsuura K."/>
            <person name="Barry K."/>
            <person name="Labutti K."/>
            <person name="Kuo R."/>
            <person name="Ohm R.A."/>
            <person name="Bhattacharya S.S."/>
            <person name="Shirouzu T."/>
            <person name="Yoshinaga Y."/>
            <person name="Martin F.M."/>
            <person name="Grigoriev I.V."/>
            <person name="Hibbett D.S."/>
        </authorList>
    </citation>
    <scope>NUCLEOTIDE SEQUENCE [LARGE SCALE GENOMIC DNA]</scope>
    <source>
        <strain evidence="2 3">HHB10207 ss-3</strain>
    </source>
</reference>
<feature type="region of interest" description="Disordered" evidence="1">
    <location>
        <begin position="145"/>
        <end position="234"/>
    </location>
</feature>
<dbReference type="AlphaFoldDB" id="A0A165XV15"/>
<keyword evidence="3" id="KW-1185">Reference proteome</keyword>